<keyword evidence="10" id="KW-0969">Cilium</keyword>
<dbReference type="GO" id="GO:0005576">
    <property type="term" value="C:extracellular region"/>
    <property type="evidence" value="ECO:0007669"/>
    <property type="project" value="UniProtKB-SubCell"/>
</dbReference>
<dbReference type="OrthoDB" id="7181295at2"/>
<gene>
    <name evidence="10" type="primary">flgK</name>
    <name evidence="10" type="ORF">FDT80_09405</name>
</gene>
<dbReference type="SUPFAM" id="SSF64518">
    <property type="entry name" value="Phase 1 flagellin"/>
    <property type="match status" value="1"/>
</dbReference>
<dbReference type="Proteomes" id="UP000309550">
    <property type="component" value="Unassembled WGS sequence"/>
</dbReference>
<dbReference type="GO" id="GO:0005198">
    <property type="term" value="F:structural molecule activity"/>
    <property type="evidence" value="ECO:0007669"/>
    <property type="project" value="InterPro"/>
</dbReference>
<dbReference type="Pfam" id="PF06429">
    <property type="entry name" value="Flg_bbr_C"/>
    <property type="match status" value="1"/>
</dbReference>
<feature type="domain" description="Flagellar basal-body/hook protein C-terminal" evidence="8">
    <location>
        <begin position="447"/>
        <end position="484"/>
    </location>
</feature>
<evidence type="ECO:0000256" key="4">
    <source>
        <dbReference type="ARBA" id="ARBA00016244"/>
    </source>
</evidence>
<dbReference type="RefSeq" id="WP_138662027.1">
    <property type="nucleotide sequence ID" value="NZ_VANS01000002.1"/>
</dbReference>
<dbReference type="InterPro" id="IPR001444">
    <property type="entry name" value="Flag_bb_rod_N"/>
</dbReference>
<dbReference type="GO" id="GO:0009425">
    <property type="term" value="C:bacterial-type flagellum basal body"/>
    <property type="evidence" value="ECO:0007669"/>
    <property type="project" value="UniProtKB-SubCell"/>
</dbReference>
<accession>A0A5S3PJX2</accession>
<dbReference type="PANTHER" id="PTHR30033:SF1">
    <property type="entry name" value="FLAGELLAR HOOK-ASSOCIATED PROTEIN 1"/>
    <property type="match status" value="1"/>
</dbReference>
<keyword evidence="6" id="KW-0975">Bacterial flagellum</keyword>
<keyword evidence="10" id="KW-0282">Flagellum</keyword>
<comment type="subcellular location">
    <subcellularLocation>
        <location evidence="1">Bacterial flagellum basal body</location>
    </subcellularLocation>
    <subcellularLocation>
        <location evidence="2">Secreted</location>
    </subcellularLocation>
</comment>
<evidence type="ECO:0000256" key="3">
    <source>
        <dbReference type="ARBA" id="ARBA00009677"/>
    </source>
</evidence>
<evidence type="ECO:0000313" key="10">
    <source>
        <dbReference type="EMBL" id="TMM52486.1"/>
    </source>
</evidence>
<comment type="similarity">
    <text evidence="3">Belongs to the flagella basal body rod proteins family.</text>
</comment>
<dbReference type="NCBIfam" id="TIGR02492">
    <property type="entry name" value="flgK_ends"/>
    <property type="match status" value="1"/>
</dbReference>
<evidence type="ECO:0000259" key="8">
    <source>
        <dbReference type="Pfam" id="PF06429"/>
    </source>
</evidence>
<protein>
    <recommendedName>
        <fullName evidence="4">Flagellar hook-associated protein 1</fullName>
    </recommendedName>
</protein>
<dbReference type="EMBL" id="VANS01000002">
    <property type="protein sequence ID" value="TMM52486.1"/>
    <property type="molecule type" value="Genomic_DNA"/>
</dbReference>
<proteinExistence type="inferred from homology"/>
<keyword evidence="11" id="KW-1185">Reference proteome</keyword>
<dbReference type="AlphaFoldDB" id="A0A5S3PJX2"/>
<feature type="domain" description="Flagellar hook-associated protein FlgK helical" evidence="9">
    <location>
        <begin position="89"/>
        <end position="311"/>
    </location>
</feature>
<evidence type="ECO:0000259" key="9">
    <source>
        <dbReference type="Pfam" id="PF22638"/>
    </source>
</evidence>
<evidence type="ECO:0000313" key="11">
    <source>
        <dbReference type="Proteomes" id="UP000309550"/>
    </source>
</evidence>
<dbReference type="Pfam" id="PF22638">
    <property type="entry name" value="FlgK_D1"/>
    <property type="match status" value="1"/>
</dbReference>
<organism evidence="10 11">
    <name type="scientific">Sulfitobacter sabulilitoris</name>
    <dbReference type="NCBI Taxonomy" id="2562655"/>
    <lineage>
        <taxon>Bacteria</taxon>
        <taxon>Pseudomonadati</taxon>
        <taxon>Pseudomonadota</taxon>
        <taxon>Alphaproteobacteria</taxon>
        <taxon>Rhodobacterales</taxon>
        <taxon>Roseobacteraceae</taxon>
        <taxon>Sulfitobacter</taxon>
    </lineage>
</organism>
<keyword evidence="10" id="KW-0966">Cell projection</keyword>
<feature type="domain" description="Flagellar basal body rod protein N-terminal" evidence="7">
    <location>
        <begin position="7"/>
        <end position="36"/>
    </location>
</feature>
<evidence type="ECO:0000256" key="6">
    <source>
        <dbReference type="ARBA" id="ARBA00023143"/>
    </source>
</evidence>
<dbReference type="InterPro" id="IPR010930">
    <property type="entry name" value="Flg_bb/hook_C_dom"/>
</dbReference>
<dbReference type="InterPro" id="IPR002371">
    <property type="entry name" value="FlgK"/>
</dbReference>
<dbReference type="PANTHER" id="PTHR30033">
    <property type="entry name" value="FLAGELLAR HOOK-ASSOCIATED PROTEIN 1"/>
    <property type="match status" value="1"/>
</dbReference>
<comment type="caution">
    <text evidence="10">The sequence shown here is derived from an EMBL/GenBank/DDBJ whole genome shotgun (WGS) entry which is preliminary data.</text>
</comment>
<keyword evidence="5" id="KW-0964">Secreted</keyword>
<evidence type="ECO:0000256" key="1">
    <source>
        <dbReference type="ARBA" id="ARBA00004117"/>
    </source>
</evidence>
<dbReference type="Pfam" id="PF00460">
    <property type="entry name" value="Flg_bb_rod"/>
    <property type="match status" value="1"/>
</dbReference>
<evidence type="ECO:0000256" key="2">
    <source>
        <dbReference type="ARBA" id="ARBA00004613"/>
    </source>
</evidence>
<dbReference type="GO" id="GO:0009424">
    <property type="term" value="C:bacterial-type flagellum hook"/>
    <property type="evidence" value="ECO:0007669"/>
    <property type="project" value="InterPro"/>
</dbReference>
<reference evidence="10 11" key="1">
    <citation type="submission" date="2019-05" db="EMBL/GenBank/DDBJ databases">
        <title>Sulfitobacter sabulilitoris sp. nov., isolated from a marine sand.</title>
        <authorList>
            <person name="Yoon J.-H."/>
        </authorList>
    </citation>
    <scope>NUCLEOTIDE SEQUENCE [LARGE SCALE GENOMIC DNA]</scope>
    <source>
        <strain evidence="10 11">HSMS-29</strain>
    </source>
</reference>
<evidence type="ECO:0000259" key="7">
    <source>
        <dbReference type="Pfam" id="PF00460"/>
    </source>
</evidence>
<dbReference type="InterPro" id="IPR053927">
    <property type="entry name" value="FlgK_helical"/>
</dbReference>
<sequence length="484" mass="49950">MSISGALSNAMSGLRAAGRGSEIVSSNIANAMTPGYGRRLLALSSQTVGVAGGVRVDGITRIVDAGLASDKRLADAELGNLTATTGFLTRFESLLGTPDQPYALSARLSGFESSLIAAASRPDASDRLELGVIAARDLAGVLGDASKGVQDARSSADHSIDTQVSRLNAALSDVQRLNAQITRTLSQGNDTASLQDLRQRLVDEISAIAPVREVPRDNGAIALYSTGGAILLDGSAATLSFDPVNLVTAAMSIDAGSLSGLKINGIDVRTSSDRGALRGGTLGAQFEIRDELGVSAQTQLDAVARDLVERFQDPAVDPTLVPGNPGLFTDAGLAFDPVDEVGLSGRLAINAAVDPDQGGAVWRLRDGINATGQGNVGNASLLTALGDALGQRRVQGSGDFGGGAFDATNLVSVLTSHLTAARGHADQSLSFAATRAAELTQMQLSDGVDTDSELQRLMIIEQAYAANVRVIEAADEMMQTILRL</sequence>
<dbReference type="GO" id="GO:0044780">
    <property type="term" value="P:bacterial-type flagellum assembly"/>
    <property type="evidence" value="ECO:0007669"/>
    <property type="project" value="InterPro"/>
</dbReference>
<evidence type="ECO:0000256" key="5">
    <source>
        <dbReference type="ARBA" id="ARBA00022525"/>
    </source>
</evidence>
<name>A0A5S3PJX2_9RHOB</name>